<dbReference type="AlphaFoldDB" id="A0A343J8X1"/>
<dbReference type="Pfam" id="PF02518">
    <property type="entry name" value="HATPase_c"/>
    <property type="match status" value="1"/>
</dbReference>
<dbReference type="PANTHER" id="PTHR43547">
    <property type="entry name" value="TWO-COMPONENT HISTIDINE KINASE"/>
    <property type="match status" value="1"/>
</dbReference>
<evidence type="ECO:0000259" key="10">
    <source>
        <dbReference type="PROSITE" id="PS50109"/>
    </source>
</evidence>
<dbReference type="GO" id="GO:0000155">
    <property type="term" value="F:phosphorelay sensor kinase activity"/>
    <property type="evidence" value="ECO:0007669"/>
    <property type="project" value="InterPro"/>
</dbReference>
<name>A0A343J8X1_9CLOT</name>
<keyword evidence="6 11" id="KW-0418">Kinase</keyword>
<dbReference type="InterPro" id="IPR036890">
    <property type="entry name" value="HATPase_C_sf"/>
</dbReference>
<dbReference type="CDD" id="cd00075">
    <property type="entry name" value="HATPase"/>
    <property type="match status" value="1"/>
</dbReference>
<evidence type="ECO:0000256" key="8">
    <source>
        <dbReference type="ARBA" id="ARBA00023012"/>
    </source>
</evidence>
<reference evidence="11 12" key="1">
    <citation type="submission" date="2016-08" db="EMBL/GenBank/DDBJ databases">
        <title>Complete Genome Sequence Of The Indigo Reducing Clostridium isatidis DSM15098.</title>
        <authorList>
            <person name="Little G.T."/>
            <person name="Minton N.P."/>
        </authorList>
    </citation>
    <scope>NUCLEOTIDE SEQUENCE [LARGE SCALE GENOMIC DNA]</scope>
    <source>
        <strain evidence="11 12">DSM 15098</strain>
    </source>
</reference>
<dbReference type="SMART" id="SM00388">
    <property type="entry name" value="HisKA"/>
    <property type="match status" value="1"/>
</dbReference>
<dbReference type="Proteomes" id="UP000264883">
    <property type="component" value="Chromosome"/>
</dbReference>
<keyword evidence="7" id="KW-0067">ATP-binding</keyword>
<dbReference type="InterPro" id="IPR005467">
    <property type="entry name" value="His_kinase_dom"/>
</dbReference>
<evidence type="ECO:0000313" key="12">
    <source>
        <dbReference type="Proteomes" id="UP000264883"/>
    </source>
</evidence>
<dbReference type="InterPro" id="IPR004358">
    <property type="entry name" value="Sig_transdc_His_kin-like_C"/>
</dbReference>
<feature type="coiled-coil region" evidence="9">
    <location>
        <begin position="13"/>
        <end position="47"/>
    </location>
</feature>
<keyword evidence="12" id="KW-1185">Reference proteome</keyword>
<dbReference type="FunFam" id="3.30.565.10:FF:000037">
    <property type="entry name" value="Hybrid sensor histidine kinase/response regulator"/>
    <property type="match status" value="1"/>
</dbReference>
<dbReference type="EC" id="2.7.13.3" evidence="2"/>
<dbReference type="OrthoDB" id="9813394at2"/>
<dbReference type="PRINTS" id="PR00344">
    <property type="entry name" value="BCTRLSENSOR"/>
</dbReference>
<dbReference type="InterPro" id="IPR036097">
    <property type="entry name" value="HisK_dim/P_sf"/>
</dbReference>
<evidence type="ECO:0000256" key="4">
    <source>
        <dbReference type="ARBA" id="ARBA00022679"/>
    </source>
</evidence>
<evidence type="ECO:0000256" key="5">
    <source>
        <dbReference type="ARBA" id="ARBA00022741"/>
    </source>
</evidence>
<dbReference type="PANTHER" id="PTHR43547:SF2">
    <property type="entry name" value="HYBRID SIGNAL TRANSDUCTION HISTIDINE KINASE C"/>
    <property type="match status" value="1"/>
</dbReference>
<dbReference type="SUPFAM" id="SSF55874">
    <property type="entry name" value="ATPase domain of HSP90 chaperone/DNA topoisomerase II/histidine kinase"/>
    <property type="match status" value="1"/>
</dbReference>
<dbReference type="Gene3D" id="1.10.287.130">
    <property type="match status" value="1"/>
</dbReference>
<dbReference type="KEGG" id="cia:BEN51_00170"/>
<keyword evidence="3" id="KW-0597">Phosphoprotein</keyword>
<dbReference type="InterPro" id="IPR003661">
    <property type="entry name" value="HisK_dim/P_dom"/>
</dbReference>
<dbReference type="GO" id="GO:0005524">
    <property type="term" value="F:ATP binding"/>
    <property type="evidence" value="ECO:0007669"/>
    <property type="project" value="UniProtKB-KW"/>
</dbReference>
<dbReference type="EMBL" id="CP016786">
    <property type="protein sequence ID" value="ASW41979.1"/>
    <property type="molecule type" value="Genomic_DNA"/>
</dbReference>
<evidence type="ECO:0000256" key="7">
    <source>
        <dbReference type="ARBA" id="ARBA00022840"/>
    </source>
</evidence>
<evidence type="ECO:0000256" key="1">
    <source>
        <dbReference type="ARBA" id="ARBA00000085"/>
    </source>
</evidence>
<keyword evidence="4" id="KW-0808">Transferase</keyword>
<sequence length="298" mass="34480">MIDDKLLMESAMNNNLNINNYFLTKELNNTKEEVVKIITELEEKESLQENFLLNISHDLRSHLSVILSVIQVMNSGSVSINDKKAREYIYTIKKNSLKMLRLINNLIDTNKLKNNYYTLNKKNIDIVSMIEGTVGCIDKYAKQKNIQLIFDTNEEECIMSADPSVIDRIIMNLISNAIKFTYEDTNIYVTLVIKDGFIKISIKDEGPGIPKKDQEKIFGRYYRINDIKRENSGSGMGLDLVKYLVKSHNGKIELISEENKGCEFIVTFPILIEEEKETHQINQDSRIERLEVEFSDIY</sequence>
<dbReference type="SUPFAM" id="SSF47384">
    <property type="entry name" value="Homodimeric domain of signal transducing histidine kinase"/>
    <property type="match status" value="1"/>
</dbReference>
<dbReference type="Gene3D" id="3.30.565.10">
    <property type="entry name" value="Histidine kinase-like ATPase, C-terminal domain"/>
    <property type="match status" value="1"/>
</dbReference>
<keyword evidence="8" id="KW-0902">Two-component regulatory system</keyword>
<protein>
    <recommendedName>
        <fullName evidence="2">histidine kinase</fullName>
        <ecNumber evidence="2">2.7.13.3</ecNumber>
    </recommendedName>
</protein>
<comment type="catalytic activity">
    <reaction evidence="1">
        <text>ATP + protein L-histidine = ADP + protein N-phospho-L-histidine.</text>
        <dbReference type="EC" id="2.7.13.3"/>
    </reaction>
</comment>
<dbReference type="InterPro" id="IPR003594">
    <property type="entry name" value="HATPase_dom"/>
</dbReference>
<accession>A0A343J8X1</accession>
<dbReference type="PROSITE" id="PS50109">
    <property type="entry name" value="HIS_KIN"/>
    <property type="match status" value="1"/>
</dbReference>
<keyword evidence="9" id="KW-0175">Coiled coil</keyword>
<dbReference type="RefSeq" id="WP_119864112.1">
    <property type="nucleotide sequence ID" value="NZ_CP016786.1"/>
</dbReference>
<keyword evidence="5" id="KW-0547">Nucleotide-binding</keyword>
<evidence type="ECO:0000256" key="3">
    <source>
        <dbReference type="ARBA" id="ARBA00022553"/>
    </source>
</evidence>
<proteinExistence type="predicted"/>
<organism evidence="11 12">
    <name type="scientific">Clostridium isatidis</name>
    <dbReference type="NCBI Taxonomy" id="182773"/>
    <lineage>
        <taxon>Bacteria</taxon>
        <taxon>Bacillati</taxon>
        <taxon>Bacillota</taxon>
        <taxon>Clostridia</taxon>
        <taxon>Eubacteriales</taxon>
        <taxon>Clostridiaceae</taxon>
        <taxon>Clostridium</taxon>
    </lineage>
</organism>
<evidence type="ECO:0000313" key="11">
    <source>
        <dbReference type="EMBL" id="ASW41979.1"/>
    </source>
</evidence>
<feature type="domain" description="Histidine kinase" evidence="10">
    <location>
        <begin position="54"/>
        <end position="272"/>
    </location>
</feature>
<gene>
    <name evidence="11" type="ORF">BEN51_00170</name>
</gene>
<evidence type="ECO:0000256" key="9">
    <source>
        <dbReference type="SAM" id="Coils"/>
    </source>
</evidence>
<evidence type="ECO:0000256" key="2">
    <source>
        <dbReference type="ARBA" id="ARBA00012438"/>
    </source>
</evidence>
<dbReference type="Pfam" id="PF00512">
    <property type="entry name" value="HisKA"/>
    <property type="match status" value="1"/>
</dbReference>
<dbReference type="CDD" id="cd00082">
    <property type="entry name" value="HisKA"/>
    <property type="match status" value="1"/>
</dbReference>
<evidence type="ECO:0000256" key="6">
    <source>
        <dbReference type="ARBA" id="ARBA00022777"/>
    </source>
</evidence>
<dbReference type="SMART" id="SM00387">
    <property type="entry name" value="HATPase_c"/>
    <property type="match status" value="1"/>
</dbReference>